<comment type="caution">
    <text evidence="2">The sequence shown here is derived from an EMBL/GenBank/DDBJ whole genome shotgun (WGS) entry which is preliminary data.</text>
</comment>
<dbReference type="Proteomes" id="UP001484097">
    <property type="component" value="Unassembled WGS sequence"/>
</dbReference>
<dbReference type="InterPro" id="IPR000594">
    <property type="entry name" value="ThiF_NAD_FAD-bd"/>
</dbReference>
<sequence>MRLDPGLTVLRIAEHTVQIGSGTRSTQLSGCSPAALKYLGLLVHGIPDGHEADAARRCRLDPADARALESSLTAFLRRHEPPASSGAGHASDVLADDLALALALDAGPTSAPELSDAGVADAAERTAHVIASRRDLQVQVLGLGRTGAVVARVLAASGVGRLALWDHGEVTVADLGTGFLTPDLGRSRPIALSHRLDDAGLDTVILPLTTPTRPRPGGTVTVSVTRGVPDEDYVALARTADHPVLPVVMRDDDALVGPWLVPGLGGCPLCWDLAARQTDPLRVSRSAALAGQRAGREDVGLATVAGGLAARQVVRWAETGTVSAGSVLQVHGDGSRVDTLAVASHPDCGCGPPGDAV</sequence>
<evidence type="ECO:0000313" key="3">
    <source>
        <dbReference type="Proteomes" id="UP001484097"/>
    </source>
</evidence>
<dbReference type="GO" id="GO:0016779">
    <property type="term" value="F:nucleotidyltransferase activity"/>
    <property type="evidence" value="ECO:0007669"/>
    <property type="project" value="UniProtKB-KW"/>
</dbReference>
<protein>
    <submittedName>
        <fullName evidence="2">ThiF family adenylyltransferase</fullName>
    </submittedName>
</protein>
<keyword evidence="3" id="KW-1185">Reference proteome</keyword>
<dbReference type="RefSeq" id="WP_309810731.1">
    <property type="nucleotide sequence ID" value="NZ_JBDXMX010000008.1"/>
</dbReference>
<keyword evidence="2" id="KW-0808">Transferase</keyword>
<evidence type="ECO:0000313" key="2">
    <source>
        <dbReference type="EMBL" id="MEO9248979.1"/>
    </source>
</evidence>
<dbReference type="InterPro" id="IPR035985">
    <property type="entry name" value="Ubiquitin-activating_enz"/>
</dbReference>
<dbReference type="EMBL" id="JBDXMX010000008">
    <property type="protein sequence ID" value="MEO9248979.1"/>
    <property type="molecule type" value="Genomic_DNA"/>
</dbReference>
<name>A0ABV0IMZ0_9MICC</name>
<dbReference type="Gene3D" id="3.40.50.720">
    <property type="entry name" value="NAD(P)-binding Rossmann-like Domain"/>
    <property type="match status" value="1"/>
</dbReference>
<keyword evidence="2" id="KW-0548">Nucleotidyltransferase</keyword>
<dbReference type="SUPFAM" id="SSF69572">
    <property type="entry name" value="Activating enzymes of the ubiquitin-like proteins"/>
    <property type="match status" value="1"/>
</dbReference>
<organism evidence="2 3">
    <name type="scientific">Citricoccus nitrophenolicus</name>
    <dbReference type="NCBI Taxonomy" id="863575"/>
    <lineage>
        <taxon>Bacteria</taxon>
        <taxon>Bacillati</taxon>
        <taxon>Actinomycetota</taxon>
        <taxon>Actinomycetes</taxon>
        <taxon>Micrococcales</taxon>
        <taxon>Micrococcaceae</taxon>
        <taxon>Citricoccus</taxon>
    </lineage>
</organism>
<accession>A0ABV0IMZ0</accession>
<reference evidence="2 3" key="1">
    <citation type="submission" date="2024-05" db="EMBL/GenBank/DDBJ databases">
        <authorList>
            <person name="Yi C."/>
        </authorList>
    </citation>
    <scope>NUCLEOTIDE SEQUENCE [LARGE SCALE GENOMIC DNA]</scope>
    <source>
        <strain evidence="2 3">XS13</strain>
    </source>
</reference>
<feature type="domain" description="THIF-type NAD/FAD binding fold" evidence="1">
    <location>
        <begin position="134"/>
        <end position="205"/>
    </location>
</feature>
<evidence type="ECO:0000259" key="1">
    <source>
        <dbReference type="Pfam" id="PF00899"/>
    </source>
</evidence>
<gene>
    <name evidence="2" type="ORF">ABDK96_14940</name>
</gene>
<proteinExistence type="predicted"/>
<dbReference type="Pfam" id="PF00899">
    <property type="entry name" value="ThiF"/>
    <property type="match status" value="1"/>
</dbReference>